<dbReference type="EMBL" id="VXAA01003731">
    <property type="protein sequence ID" value="NXI67916.1"/>
    <property type="molecule type" value="Genomic_DNA"/>
</dbReference>
<gene>
    <name evidence="1" type="primary">Erv31_1</name>
    <name evidence="1" type="ORF">ANSSEM_R15800</name>
</gene>
<feature type="non-terminal residue" evidence="1">
    <location>
        <position position="90"/>
    </location>
</feature>
<dbReference type="Proteomes" id="UP000567872">
    <property type="component" value="Unassembled WGS sequence"/>
</dbReference>
<accession>A0A7K9V6E8</accession>
<dbReference type="OrthoDB" id="9950230at2759"/>
<protein>
    <submittedName>
        <fullName evidence="1">ENR1 protein</fullName>
    </submittedName>
</protein>
<organism evidence="1 2">
    <name type="scientific">Anseranas semipalmata</name>
    <name type="common">Magpie goose</name>
    <name type="synonym">Anas semipalmata</name>
    <dbReference type="NCBI Taxonomy" id="8851"/>
    <lineage>
        <taxon>Eukaryota</taxon>
        <taxon>Metazoa</taxon>
        <taxon>Chordata</taxon>
        <taxon>Craniata</taxon>
        <taxon>Vertebrata</taxon>
        <taxon>Euteleostomi</taxon>
        <taxon>Archelosauria</taxon>
        <taxon>Archosauria</taxon>
        <taxon>Dinosauria</taxon>
        <taxon>Saurischia</taxon>
        <taxon>Theropoda</taxon>
        <taxon>Coelurosauria</taxon>
        <taxon>Aves</taxon>
        <taxon>Neognathae</taxon>
        <taxon>Galloanserae</taxon>
        <taxon>Anseriformes</taxon>
        <taxon>Anseranatidae</taxon>
        <taxon>Anseranas</taxon>
    </lineage>
</organism>
<evidence type="ECO:0000313" key="2">
    <source>
        <dbReference type="Proteomes" id="UP000567872"/>
    </source>
</evidence>
<sequence length="90" mass="10142">CSNTWYNSHTQTFHPLGSGNTTYFYIPDKNDPSDLFPRGAVALKGHYWVCGSQAYRVLLVNWTGACYVGLIRPLFFLMPELGGKGLRIQL</sequence>
<reference evidence="1 2" key="1">
    <citation type="submission" date="2019-09" db="EMBL/GenBank/DDBJ databases">
        <title>Bird 10,000 Genomes (B10K) Project - Family phase.</title>
        <authorList>
            <person name="Zhang G."/>
        </authorList>
    </citation>
    <scope>NUCLEOTIDE SEQUENCE [LARGE SCALE GENOMIC DNA]</scope>
    <source>
        <strain evidence="1">B10K-DU-001-57</strain>
        <tissue evidence="1">Muscle</tissue>
    </source>
</reference>
<proteinExistence type="predicted"/>
<comment type="caution">
    <text evidence="1">The sequence shown here is derived from an EMBL/GenBank/DDBJ whole genome shotgun (WGS) entry which is preliminary data.</text>
</comment>
<keyword evidence="2" id="KW-1185">Reference proteome</keyword>
<dbReference type="AlphaFoldDB" id="A0A7K9V6E8"/>
<feature type="non-terminal residue" evidence="1">
    <location>
        <position position="1"/>
    </location>
</feature>
<evidence type="ECO:0000313" key="1">
    <source>
        <dbReference type="EMBL" id="NXI67916.1"/>
    </source>
</evidence>
<name>A0A7K9V6E8_ANSSE</name>